<dbReference type="EMBL" id="JAHYBZ010000007">
    <property type="protein sequence ID" value="MBW6400302.1"/>
    <property type="molecule type" value="Genomic_DNA"/>
</dbReference>
<dbReference type="SUPFAM" id="SSF50346">
    <property type="entry name" value="PRC-barrel domain"/>
    <property type="match status" value="1"/>
</dbReference>
<dbReference type="RefSeq" id="WP_219764894.1">
    <property type="nucleotide sequence ID" value="NZ_JAHYBZ010000007.1"/>
</dbReference>
<dbReference type="Pfam" id="PF05239">
    <property type="entry name" value="PRC"/>
    <property type="match status" value="1"/>
</dbReference>
<dbReference type="PANTHER" id="PTHR36505:SF1">
    <property type="entry name" value="BLR1072 PROTEIN"/>
    <property type="match status" value="1"/>
</dbReference>
<dbReference type="PANTHER" id="PTHR36505">
    <property type="entry name" value="BLR1072 PROTEIN"/>
    <property type="match status" value="1"/>
</dbReference>
<proteinExistence type="predicted"/>
<name>A0ABS7ADD2_9PROT</name>
<feature type="region of interest" description="Disordered" evidence="1">
    <location>
        <begin position="28"/>
        <end position="127"/>
    </location>
</feature>
<protein>
    <submittedName>
        <fullName evidence="4">PRC-barrel domain-containing protein</fullName>
    </submittedName>
</protein>
<dbReference type="InterPro" id="IPR011033">
    <property type="entry name" value="PRC_barrel-like_sf"/>
</dbReference>
<evidence type="ECO:0000256" key="2">
    <source>
        <dbReference type="SAM" id="SignalP"/>
    </source>
</evidence>
<evidence type="ECO:0000259" key="3">
    <source>
        <dbReference type="Pfam" id="PF05239"/>
    </source>
</evidence>
<dbReference type="Proteomes" id="UP001196565">
    <property type="component" value="Unassembled WGS sequence"/>
</dbReference>
<dbReference type="InterPro" id="IPR027275">
    <property type="entry name" value="PRC-brl_dom"/>
</dbReference>
<accession>A0ABS7ADD2</accession>
<feature type="compositionally biased region" description="Low complexity" evidence="1">
    <location>
        <begin position="75"/>
        <end position="91"/>
    </location>
</feature>
<feature type="compositionally biased region" description="Polar residues" evidence="1">
    <location>
        <begin position="111"/>
        <end position="122"/>
    </location>
</feature>
<feature type="signal peptide" evidence="2">
    <location>
        <begin position="1"/>
        <end position="25"/>
    </location>
</feature>
<keyword evidence="2" id="KW-0732">Signal</keyword>
<keyword evidence="5" id="KW-1185">Reference proteome</keyword>
<evidence type="ECO:0000256" key="1">
    <source>
        <dbReference type="SAM" id="MobiDB-lite"/>
    </source>
</evidence>
<reference evidence="4 5" key="1">
    <citation type="submission" date="2021-07" db="EMBL/GenBank/DDBJ databases">
        <authorList>
            <person name="So Y."/>
        </authorList>
    </citation>
    <scope>NUCLEOTIDE SEQUENCE [LARGE SCALE GENOMIC DNA]</scope>
    <source>
        <strain evidence="4 5">HJA6</strain>
    </source>
</reference>
<dbReference type="Gene3D" id="2.30.30.240">
    <property type="entry name" value="PRC-barrel domain"/>
    <property type="match status" value="1"/>
</dbReference>
<sequence>MPNTNRMLPAALAAALVVAPGFAFAQTARDGTPSNPPSDAVGRTVDRATGQPTRPDGTPGNPPSTAVGRTVDRVTGQPTNPDGTGNNPPGTAVGRALERAGTAVSDAARSVTPNSAPATTATREVRPSNRASKIIGANIYNEDGQSIGEVEDLIVQRDGGAPVAVVSVGGFLGIGARLVAVPLNELRFAETDSRWTLAGATKESLQARPVVSYAARG</sequence>
<evidence type="ECO:0000313" key="4">
    <source>
        <dbReference type="EMBL" id="MBW6400302.1"/>
    </source>
</evidence>
<organism evidence="4 5">
    <name type="scientific">Roseomonas alba</name>
    <dbReference type="NCBI Taxonomy" id="2846776"/>
    <lineage>
        <taxon>Bacteria</taxon>
        <taxon>Pseudomonadati</taxon>
        <taxon>Pseudomonadota</taxon>
        <taxon>Alphaproteobacteria</taxon>
        <taxon>Acetobacterales</taxon>
        <taxon>Roseomonadaceae</taxon>
        <taxon>Roseomonas</taxon>
    </lineage>
</organism>
<comment type="caution">
    <text evidence="4">The sequence shown here is derived from an EMBL/GenBank/DDBJ whole genome shotgun (WGS) entry which is preliminary data.</text>
</comment>
<gene>
    <name evidence="4" type="ORF">KPL78_20745</name>
</gene>
<feature type="domain" description="PRC-barrel" evidence="3">
    <location>
        <begin position="130"/>
        <end position="186"/>
    </location>
</feature>
<evidence type="ECO:0000313" key="5">
    <source>
        <dbReference type="Proteomes" id="UP001196565"/>
    </source>
</evidence>
<feature type="chain" id="PRO_5046276006" evidence="2">
    <location>
        <begin position="26"/>
        <end position="217"/>
    </location>
</feature>